<keyword evidence="3" id="KW-0975">Bacterial flagellum</keyword>
<dbReference type="Pfam" id="PF00700">
    <property type="entry name" value="Flagellin_C"/>
    <property type="match status" value="1"/>
</dbReference>
<evidence type="ECO:0000313" key="8">
    <source>
        <dbReference type="Proteomes" id="UP000037558"/>
    </source>
</evidence>
<reference evidence="8" key="1">
    <citation type="submission" date="2015-08" db="EMBL/GenBank/DDBJ databases">
        <title>Fjat-14210 dsm16467.</title>
        <authorList>
            <person name="Liu B."/>
            <person name="Wang J."/>
            <person name="Zhu Y."/>
            <person name="Liu G."/>
            <person name="Chen Q."/>
            <person name="Chen Z."/>
            <person name="Lan J."/>
            <person name="Che J."/>
            <person name="Ge C."/>
            <person name="Shi H."/>
            <person name="Pan Z."/>
            <person name="Liu X."/>
        </authorList>
    </citation>
    <scope>NUCLEOTIDE SEQUENCE [LARGE SCALE GENOMIC DNA]</scope>
    <source>
        <strain evidence="8">DSM 16467</strain>
    </source>
</reference>
<evidence type="ECO:0000256" key="3">
    <source>
        <dbReference type="ARBA" id="ARBA00023143"/>
    </source>
</evidence>
<feature type="domain" description="Flagellin N-terminal" evidence="5">
    <location>
        <begin position="7"/>
        <end position="140"/>
    </location>
</feature>
<dbReference type="PATRIC" id="fig|284581.3.peg.3295"/>
<dbReference type="InterPro" id="IPR046358">
    <property type="entry name" value="Flagellin_C"/>
</dbReference>
<evidence type="ECO:0000256" key="4">
    <source>
        <dbReference type="SAM" id="Coils"/>
    </source>
</evidence>
<evidence type="ECO:0000259" key="6">
    <source>
        <dbReference type="Pfam" id="PF00700"/>
    </source>
</evidence>
<dbReference type="RefSeq" id="WP_053403630.1">
    <property type="nucleotide sequence ID" value="NZ_LILC01000037.1"/>
</dbReference>
<dbReference type="SUPFAM" id="SSF64518">
    <property type="entry name" value="Phase 1 flagellin"/>
    <property type="match status" value="1"/>
</dbReference>
<dbReference type="PANTHER" id="PTHR42792">
    <property type="entry name" value="FLAGELLIN"/>
    <property type="match status" value="1"/>
</dbReference>
<protein>
    <submittedName>
        <fullName evidence="7">Flagellar biosynthesis protein FlgL</fullName>
    </submittedName>
</protein>
<dbReference type="InterPro" id="IPR001029">
    <property type="entry name" value="Flagellin_N"/>
</dbReference>
<dbReference type="NCBIfam" id="TIGR02550">
    <property type="entry name" value="flagell_flgL"/>
    <property type="match status" value="1"/>
</dbReference>
<gene>
    <name evidence="7" type="ORF">AMD01_22210</name>
</gene>
<dbReference type="AlphaFoldDB" id="A0A0M0KEH0"/>
<dbReference type="GO" id="GO:0009424">
    <property type="term" value="C:bacterial-type flagellum hook"/>
    <property type="evidence" value="ECO:0007669"/>
    <property type="project" value="InterPro"/>
</dbReference>
<comment type="similarity">
    <text evidence="2">Belongs to the bacterial flagellin family.</text>
</comment>
<organism evidence="7 8">
    <name type="scientific">Priestia koreensis</name>
    <dbReference type="NCBI Taxonomy" id="284581"/>
    <lineage>
        <taxon>Bacteria</taxon>
        <taxon>Bacillati</taxon>
        <taxon>Bacillota</taxon>
        <taxon>Bacilli</taxon>
        <taxon>Bacillales</taxon>
        <taxon>Bacillaceae</taxon>
        <taxon>Priestia</taxon>
    </lineage>
</organism>
<evidence type="ECO:0000313" key="7">
    <source>
        <dbReference type="EMBL" id="KOO37199.1"/>
    </source>
</evidence>
<dbReference type="InterPro" id="IPR013384">
    <property type="entry name" value="Flagell_FlgL"/>
</dbReference>
<keyword evidence="8" id="KW-1185">Reference proteome</keyword>
<sequence>MRVTQGMLSTNMLRNLSSSYQRMDKYQDQLSTGKKINRPSDDPVIAMKGITYRTSLAETEQYKANFSEAYNWIENSDAALDKATQAMQRIRELVVQASNDTYDSSQRGNIAAEIDQLKGHLVTIANTQVGDKYIFNGTKTLEAPIKEDGTRNGLGGNEVKIELSKGIYMPVSIDTNAVFTHDTANPENGLFSMLDKLSADLKDGTKTNTDINKFLTSLDTHIDKTLNTRAELGARQNRLEMMEDRVDEQEVIAQRIVSDNEDADIERVITDLKTQESVHRAALGVGSRIIQPSLMDFLR</sequence>
<comment type="caution">
    <text evidence="7">The sequence shown here is derived from an EMBL/GenBank/DDBJ whole genome shotgun (WGS) entry which is preliminary data.</text>
</comment>
<dbReference type="EMBL" id="LILC01000037">
    <property type="protein sequence ID" value="KOO37199.1"/>
    <property type="molecule type" value="Genomic_DNA"/>
</dbReference>
<keyword evidence="4" id="KW-0175">Coiled coil</keyword>
<dbReference type="Pfam" id="PF00669">
    <property type="entry name" value="Flagellin_N"/>
    <property type="match status" value="1"/>
</dbReference>
<keyword evidence="7" id="KW-0966">Cell projection</keyword>
<dbReference type="GO" id="GO:0071973">
    <property type="term" value="P:bacterial-type flagellum-dependent cell motility"/>
    <property type="evidence" value="ECO:0007669"/>
    <property type="project" value="InterPro"/>
</dbReference>
<dbReference type="OrthoDB" id="9758307at2"/>
<dbReference type="Proteomes" id="UP000037558">
    <property type="component" value="Unassembled WGS sequence"/>
</dbReference>
<keyword evidence="7" id="KW-0969">Cilium</keyword>
<dbReference type="STRING" id="284581.AMD01_22210"/>
<dbReference type="InterPro" id="IPR001492">
    <property type="entry name" value="Flagellin"/>
</dbReference>
<comment type="subcellular location">
    <subcellularLocation>
        <location evidence="1">Bacterial flagellum</location>
    </subcellularLocation>
</comment>
<dbReference type="PANTHER" id="PTHR42792:SF1">
    <property type="entry name" value="FLAGELLAR HOOK-ASSOCIATED PROTEIN 3"/>
    <property type="match status" value="1"/>
</dbReference>
<dbReference type="Gene3D" id="1.20.1330.10">
    <property type="entry name" value="f41 fragment of flagellin, N-terminal domain"/>
    <property type="match status" value="1"/>
</dbReference>
<dbReference type="GO" id="GO:0005198">
    <property type="term" value="F:structural molecule activity"/>
    <property type="evidence" value="ECO:0007669"/>
    <property type="project" value="InterPro"/>
</dbReference>
<proteinExistence type="inferred from homology"/>
<accession>A0A0M0KEH0</accession>
<evidence type="ECO:0000256" key="1">
    <source>
        <dbReference type="ARBA" id="ARBA00004365"/>
    </source>
</evidence>
<name>A0A0M0KEH0_9BACI</name>
<feature type="domain" description="Flagellin C-terminal" evidence="6">
    <location>
        <begin position="216"/>
        <end position="297"/>
    </location>
</feature>
<feature type="coiled-coil region" evidence="4">
    <location>
        <begin position="73"/>
        <end position="100"/>
    </location>
</feature>
<keyword evidence="7" id="KW-0282">Flagellum</keyword>
<evidence type="ECO:0000256" key="2">
    <source>
        <dbReference type="ARBA" id="ARBA00005709"/>
    </source>
</evidence>
<evidence type="ECO:0000259" key="5">
    <source>
        <dbReference type="Pfam" id="PF00669"/>
    </source>
</evidence>